<evidence type="ECO:0000313" key="5">
    <source>
        <dbReference type="Proteomes" id="UP000321947"/>
    </source>
</evidence>
<dbReference type="SUPFAM" id="SSF57756">
    <property type="entry name" value="Retrovirus zinc finger-like domains"/>
    <property type="match status" value="1"/>
</dbReference>
<comment type="caution">
    <text evidence="4">The sequence shown here is derived from an EMBL/GenBank/DDBJ whole genome shotgun (WGS) entry which is preliminary data.</text>
</comment>
<dbReference type="GO" id="GO:0008270">
    <property type="term" value="F:zinc ion binding"/>
    <property type="evidence" value="ECO:0007669"/>
    <property type="project" value="UniProtKB-KW"/>
</dbReference>
<evidence type="ECO:0000259" key="3">
    <source>
        <dbReference type="PROSITE" id="PS50158"/>
    </source>
</evidence>
<name>A0A5D3CJ27_CUCMM</name>
<feature type="domain" description="CCHC-type" evidence="3">
    <location>
        <begin position="255"/>
        <end position="271"/>
    </location>
</feature>
<dbReference type="Proteomes" id="UP000321947">
    <property type="component" value="Unassembled WGS sequence"/>
</dbReference>
<proteinExistence type="predicted"/>
<dbReference type="PANTHER" id="PTHR35317:SF8">
    <property type="entry name" value="CCHC-TYPE DOMAIN-CONTAINING PROTEIN"/>
    <property type="match status" value="1"/>
</dbReference>
<dbReference type="InterPro" id="IPR036875">
    <property type="entry name" value="Znf_CCHC_sf"/>
</dbReference>
<evidence type="ECO:0000256" key="1">
    <source>
        <dbReference type="PROSITE-ProRule" id="PRU00047"/>
    </source>
</evidence>
<gene>
    <name evidence="4" type="ORF">E5676_scaffold177G001090</name>
</gene>
<feature type="region of interest" description="Disordered" evidence="2">
    <location>
        <begin position="212"/>
        <end position="255"/>
    </location>
</feature>
<dbReference type="PANTHER" id="PTHR35317">
    <property type="entry name" value="OS04G0629600 PROTEIN"/>
    <property type="match status" value="1"/>
</dbReference>
<dbReference type="Pfam" id="PF14223">
    <property type="entry name" value="Retrotran_gag_2"/>
    <property type="match status" value="1"/>
</dbReference>
<dbReference type="GO" id="GO:0003676">
    <property type="term" value="F:nucleic acid binding"/>
    <property type="evidence" value="ECO:0007669"/>
    <property type="project" value="InterPro"/>
</dbReference>
<accession>A0A5D3CJ27</accession>
<evidence type="ECO:0000256" key="2">
    <source>
        <dbReference type="SAM" id="MobiDB-lite"/>
    </source>
</evidence>
<dbReference type="AlphaFoldDB" id="A0A5D3CJ27"/>
<keyword evidence="1" id="KW-0862">Zinc</keyword>
<keyword evidence="1" id="KW-0863">Zinc-finger</keyword>
<protein>
    <submittedName>
        <fullName evidence="4">Gag/pol protein</fullName>
    </submittedName>
</protein>
<evidence type="ECO:0000313" key="4">
    <source>
        <dbReference type="EMBL" id="TYK11933.1"/>
    </source>
</evidence>
<dbReference type="InterPro" id="IPR001878">
    <property type="entry name" value="Znf_CCHC"/>
</dbReference>
<dbReference type="Pfam" id="PF00098">
    <property type="entry name" value="zf-CCHC"/>
    <property type="match status" value="1"/>
</dbReference>
<dbReference type="PROSITE" id="PS50158">
    <property type="entry name" value="ZF_CCHC"/>
    <property type="match status" value="1"/>
</dbReference>
<reference evidence="4 5" key="1">
    <citation type="submission" date="2019-08" db="EMBL/GenBank/DDBJ databases">
        <title>Draft genome sequences of two oriental melons (Cucumis melo L. var makuwa).</title>
        <authorList>
            <person name="Kwon S.-Y."/>
        </authorList>
    </citation>
    <scope>NUCLEOTIDE SEQUENCE [LARGE SCALE GENOMIC DNA]</scope>
    <source>
        <strain evidence="5">cv. Chang Bougi</strain>
        <tissue evidence="4">Leaf</tissue>
    </source>
</reference>
<dbReference type="Gene3D" id="4.10.60.10">
    <property type="entry name" value="Zinc finger, CCHC-type"/>
    <property type="match status" value="1"/>
</dbReference>
<dbReference type="SMART" id="SM00343">
    <property type="entry name" value="ZnF_C2HC"/>
    <property type="match status" value="1"/>
</dbReference>
<keyword evidence="1" id="KW-0479">Metal-binding</keyword>
<dbReference type="EMBL" id="SSTD01010378">
    <property type="protein sequence ID" value="TYK11933.1"/>
    <property type="molecule type" value="Genomic_DNA"/>
</dbReference>
<organism evidence="4 5">
    <name type="scientific">Cucumis melo var. makuwa</name>
    <name type="common">Oriental melon</name>
    <dbReference type="NCBI Taxonomy" id="1194695"/>
    <lineage>
        <taxon>Eukaryota</taxon>
        <taxon>Viridiplantae</taxon>
        <taxon>Streptophyta</taxon>
        <taxon>Embryophyta</taxon>
        <taxon>Tracheophyta</taxon>
        <taxon>Spermatophyta</taxon>
        <taxon>Magnoliopsida</taxon>
        <taxon>eudicotyledons</taxon>
        <taxon>Gunneridae</taxon>
        <taxon>Pentapetalae</taxon>
        <taxon>rosids</taxon>
        <taxon>fabids</taxon>
        <taxon>Cucurbitales</taxon>
        <taxon>Cucurbitaceae</taxon>
        <taxon>Benincaseae</taxon>
        <taxon>Cucumis</taxon>
    </lineage>
</organism>
<sequence>MNSSIVQLLASEKLNGDNYAAWKSNLNTILVVEDLRFVLTEECPPTPTSNANRTSREAYDRWIKANEKACVYILVSMFDVLAKKHESLAMAKEIMDSLKGMFGQLEWSLKHEAIKYIYTKRMKEGTFVREHVLNMMMHFNIAEVNGGAIDEANQVSFILESLPKSFIPFQTNASLSKIEFNLTTLLNELQSFQNLTMGKGKEVEANVATTKRKFSRGLSSKSKDGPSKPNRKIEKKGKGNNPKQNKGKKTTEKGKCYHCGENGHWLRNCPKYLAQKKAEKEAQGEYDLLVLETV</sequence>